<sequence>MGPPPRSGPGAPSLTADLGEIRLATLGKGRKRLARFGAHQPLLEDLALARHLRADPSGIAHQRLGVLQRAERPLRQCVSSSACLGTKIRERHDGIGKTDGDRSLGLDRFTQREHRIGARIADPLRQQVGRGRLRHQRQIDERRDQPRGRREVDE</sequence>
<feature type="non-terminal residue" evidence="2">
    <location>
        <position position="154"/>
    </location>
</feature>
<name>A0A401U434_CHIPU</name>
<proteinExistence type="predicted"/>
<organism evidence="2 3">
    <name type="scientific">Chiloscyllium punctatum</name>
    <name type="common">Brownbanded bambooshark</name>
    <name type="synonym">Hemiscyllium punctatum</name>
    <dbReference type="NCBI Taxonomy" id="137246"/>
    <lineage>
        <taxon>Eukaryota</taxon>
        <taxon>Metazoa</taxon>
        <taxon>Chordata</taxon>
        <taxon>Craniata</taxon>
        <taxon>Vertebrata</taxon>
        <taxon>Chondrichthyes</taxon>
        <taxon>Elasmobranchii</taxon>
        <taxon>Galeomorphii</taxon>
        <taxon>Galeoidea</taxon>
        <taxon>Orectolobiformes</taxon>
        <taxon>Hemiscylliidae</taxon>
        <taxon>Chiloscyllium</taxon>
    </lineage>
</organism>
<feature type="compositionally biased region" description="Basic and acidic residues" evidence="1">
    <location>
        <begin position="137"/>
        <end position="154"/>
    </location>
</feature>
<evidence type="ECO:0000313" key="3">
    <source>
        <dbReference type="Proteomes" id="UP000287033"/>
    </source>
</evidence>
<feature type="region of interest" description="Disordered" evidence="1">
    <location>
        <begin position="130"/>
        <end position="154"/>
    </location>
</feature>
<comment type="caution">
    <text evidence="2">The sequence shown here is derived from an EMBL/GenBank/DDBJ whole genome shotgun (WGS) entry which is preliminary data.</text>
</comment>
<gene>
    <name evidence="2" type="ORF">chiPu_0033912</name>
</gene>
<evidence type="ECO:0000313" key="2">
    <source>
        <dbReference type="EMBL" id="GCC49663.1"/>
    </source>
</evidence>
<dbReference type="Proteomes" id="UP000287033">
    <property type="component" value="Unassembled WGS sequence"/>
</dbReference>
<dbReference type="EMBL" id="BEZZ01275809">
    <property type="protein sequence ID" value="GCC49663.1"/>
    <property type="molecule type" value="Genomic_DNA"/>
</dbReference>
<accession>A0A401U434</accession>
<keyword evidence="3" id="KW-1185">Reference proteome</keyword>
<evidence type="ECO:0000256" key="1">
    <source>
        <dbReference type="SAM" id="MobiDB-lite"/>
    </source>
</evidence>
<dbReference type="AlphaFoldDB" id="A0A401U434"/>
<reference evidence="2 3" key="1">
    <citation type="journal article" date="2018" name="Nat. Ecol. Evol.">
        <title>Shark genomes provide insights into elasmobranch evolution and the origin of vertebrates.</title>
        <authorList>
            <person name="Hara Y"/>
            <person name="Yamaguchi K"/>
            <person name="Onimaru K"/>
            <person name="Kadota M"/>
            <person name="Koyanagi M"/>
            <person name="Keeley SD"/>
            <person name="Tatsumi K"/>
            <person name="Tanaka K"/>
            <person name="Motone F"/>
            <person name="Kageyama Y"/>
            <person name="Nozu R"/>
            <person name="Adachi N"/>
            <person name="Nishimura O"/>
            <person name="Nakagawa R"/>
            <person name="Tanegashima C"/>
            <person name="Kiyatake I"/>
            <person name="Matsumoto R"/>
            <person name="Murakumo K"/>
            <person name="Nishida K"/>
            <person name="Terakita A"/>
            <person name="Kuratani S"/>
            <person name="Sato K"/>
            <person name="Hyodo S Kuraku.S."/>
        </authorList>
    </citation>
    <scope>NUCLEOTIDE SEQUENCE [LARGE SCALE GENOMIC DNA]</scope>
</reference>
<protein>
    <submittedName>
        <fullName evidence="2">Uncharacterized protein</fullName>
    </submittedName>
</protein>